<proteinExistence type="predicted"/>
<evidence type="ECO:0000313" key="2">
    <source>
        <dbReference type="Proteomes" id="UP000290288"/>
    </source>
</evidence>
<dbReference type="STRING" id="2316362.A0A4Q2DEC1"/>
<comment type="caution">
    <text evidence="1">The sequence shown here is derived from an EMBL/GenBank/DDBJ whole genome shotgun (WGS) entry which is preliminary data.</text>
</comment>
<dbReference type="Proteomes" id="UP000290288">
    <property type="component" value="Unassembled WGS sequence"/>
</dbReference>
<dbReference type="OrthoDB" id="3070163at2759"/>
<accession>A0A4Q2DEC1</accession>
<organism evidence="1 2">
    <name type="scientific">Candolleomyces aberdarensis</name>
    <dbReference type="NCBI Taxonomy" id="2316362"/>
    <lineage>
        <taxon>Eukaryota</taxon>
        <taxon>Fungi</taxon>
        <taxon>Dikarya</taxon>
        <taxon>Basidiomycota</taxon>
        <taxon>Agaricomycotina</taxon>
        <taxon>Agaricomycetes</taxon>
        <taxon>Agaricomycetidae</taxon>
        <taxon>Agaricales</taxon>
        <taxon>Agaricineae</taxon>
        <taxon>Psathyrellaceae</taxon>
        <taxon>Candolleomyces</taxon>
    </lineage>
</organism>
<dbReference type="EMBL" id="SDEE01000358">
    <property type="protein sequence ID" value="RXW17236.1"/>
    <property type="molecule type" value="Genomic_DNA"/>
</dbReference>
<sequence length="184" mass="19857">MAVLQKYLRDNYDGRPGKAYEWLLCPNSLETGPLFFENPAPFCQAAAKGEPGFVAPSGRLKSPLLLDVVQAMLHGTHGSMKDPSLIPCGLFLMAMGALERAATCLKPNTTTDALLLTNFCHAKWGGAIADCCHGFSTISSEKWAKILSLCQDSLQARGFVAATASEEARVIQRTNIFSFSSPTK</sequence>
<keyword evidence="2" id="KW-1185">Reference proteome</keyword>
<dbReference type="AlphaFoldDB" id="A0A4Q2DEC1"/>
<evidence type="ECO:0000313" key="1">
    <source>
        <dbReference type="EMBL" id="RXW17236.1"/>
    </source>
</evidence>
<reference evidence="1 2" key="1">
    <citation type="submission" date="2019-01" db="EMBL/GenBank/DDBJ databases">
        <title>Draft genome sequence of Psathyrella aberdarensis IHI B618.</title>
        <authorList>
            <person name="Buettner E."/>
            <person name="Kellner H."/>
        </authorList>
    </citation>
    <scope>NUCLEOTIDE SEQUENCE [LARGE SCALE GENOMIC DNA]</scope>
    <source>
        <strain evidence="1 2">IHI B618</strain>
    </source>
</reference>
<protein>
    <submittedName>
        <fullName evidence="1">Uncharacterized protein</fullName>
    </submittedName>
</protein>
<gene>
    <name evidence="1" type="ORF">EST38_g8628</name>
</gene>
<name>A0A4Q2DEC1_9AGAR</name>